<comment type="caution">
    <text evidence="2">The sequence shown here is derived from an EMBL/GenBank/DDBJ whole genome shotgun (WGS) entry which is preliminary data.</text>
</comment>
<organism evidence="2 3">
    <name type="scientific">Maribrevibacterium harenarium</name>
    <dbReference type="NCBI Taxonomy" id="2589817"/>
    <lineage>
        <taxon>Bacteria</taxon>
        <taxon>Pseudomonadati</taxon>
        <taxon>Pseudomonadota</taxon>
        <taxon>Gammaproteobacteria</taxon>
        <taxon>Oceanospirillales</taxon>
        <taxon>Oceanospirillaceae</taxon>
        <taxon>Maribrevibacterium</taxon>
    </lineage>
</organism>
<evidence type="ECO:0000313" key="3">
    <source>
        <dbReference type="Proteomes" id="UP000315901"/>
    </source>
</evidence>
<protein>
    <submittedName>
        <fullName evidence="2">Uncharacterized protein</fullName>
    </submittedName>
</protein>
<proteinExistence type="predicted"/>
<dbReference type="EMBL" id="VFRR01000010">
    <property type="protein sequence ID" value="TPE53357.1"/>
    <property type="molecule type" value="Genomic_DNA"/>
</dbReference>
<name>A0A501WZV1_9GAMM</name>
<gene>
    <name evidence="2" type="ORF">FJM67_06795</name>
</gene>
<feature type="signal peptide" evidence="1">
    <location>
        <begin position="1"/>
        <end position="19"/>
    </location>
</feature>
<keyword evidence="1" id="KW-0732">Signal</keyword>
<keyword evidence="3" id="KW-1185">Reference proteome</keyword>
<evidence type="ECO:0000256" key="1">
    <source>
        <dbReference type="SAM" id="SignalP"/>
    </source>
</evidence>
<reference evidence="2 3" key="1">
    <citation type="submission" date="2019-06" db="EMBL/GenBank/DDBJ databases">
        <title>A novel bacterium of genus Marinomonas, isolated from coastal sand.</title>
        <authorList>
            <person name="Huang H."/>
            <person name="Mo K."/>
            <person name="Hu Y."/>
        </authorList>
    </citation>
    <scope>NUCLEOTIDE SEQUENCE [LARGE SCALE GENOMIC DNA]</scope>
    <source>
        <strain evidence="2 3">HB171799</strain>
    </source>
</reference>
<feature type="chain" id="PRO_5021450628" evidence="1">
    <location>
        <begin position="20"/>
        <end position="339"/>
    </location>
</feature>
<sequence>MKSKLIIAASIATLLTGCASTGTGGGSSDQLNSKNAATLETQKDVYIAQFAVTFVTKDSASSKSTSPMIRNRSASEYAKSILSARLTGVPESTFQKIADEAYKDFVADLTAKGFNVKPVSDLQKLKPWQDLEALPLPYTPSGLSGFLSKPSLEEITYSAKPLSVFMVPDQVNQVKPMPYAFAELAEAAGAPVFAVNYNVHFAYFDTDTDYEVNYFKDVPASGGPSTTLSASVTLGQGIQVTPGSAAQFLVDLGGTFSDNGFVSLKEPIVVGGAYGRNEDTTSDGQKAANALSSAVGFFTGGSTKTTEISVVATPEYYEYGALKAIDAANNRIVDGLSTN</sequence>
<dbReference type="AlphaFoldDB" id="A0A501WZV1"/>
<dbReference type="Proteomes" id="UP000315901">
    <property type="component" value="Unassembled WGS sequence"/>
</dbReference>
<accession>A0A501WZV1</accession>
<evidence type="ECO:0000313" key="2">
    <source>
        <dbReference type="EMBL" id="TPE53357.1"/>
    </source>
</evidence>
<dbReference type="PROSITE" id="PS51257">
    <property type="entry name" value="PROKAR_LIPOPROTEIN"/>
    <property type="match status" value="1"/>
</dbReference>
<dbReference type="OrthoDB" id="7059217at2"/>
<dbReference type="RefSeq" id="WP_140588032.1">
    <property type="nucleotide sequence ID" value="NZ_VFRR01000010.1"/>
</dbReference>